<gene>
    <name evidence="2" type="ORF">TrCOL_g825</name>
</gene>
<feature type="compositionally biased region" description="Polar residues" evidence="1">
    <location>
        <begin position="698"/>
        <end position="708"/>
    </location>
</feature>
<dbReference type="Proteomes" id="UP001165065">
    <property type="component" value="Unassembled WGS sequence"/>
</dbReference>
<proteinExistence type="predicted"/>
<reference evidence="3" key="1">
    <citation type="journal article" date="2023" name="Commun. Biol.">
        <title>Genome analysis of Parmales, the sister group of diatoms, reveals the evolutionary specialization of diatoms from phago-mixotrophs to photoautotrophs.</title>
        <authorList>
            <person name="Ban H."/>
            <person name="Sato S."/>
            <person name="Yoshikawa S."/>
            <person name="Yamada K."/>
            <person name="Nakamura Y."/>
            <person name="Ichinomiya M."/>
            <person name="Sato N."/>
            <person name="Blanc-Mathieu R."/>
            <person name="Endo H."/>
            <person name="Kuwata A."/>
            <person name="Ogata H."/>
        </authorList>
    </citation>
    <scope>NUCLEOTIDE SEQUENCE [LARGE SCALE GENOMIC DNA]</scope>
</reference>
<sequence>MNTVSFKRAQDLLKRAHETETNVGGGSKRFKKLLGEAWATDARFRFGIDIVRRVYIANKPGFAKHGLALLLDKPTRKRGKVKGGKIGKNHNGVWSLLKQITHVKESTLVKESASTQGDARIKATKTRKRREPKKKVKTVKKILAVPEEREEVKEWEISPQEEQRSMEANEEESQKIEEEKKRGERGENVVEVRMGTRAPSIYEHDPVDINSGDHVLFRARDPPLLVVLPKGEGCDKFEEELDKFVTRQDKEVHGKGKKRASTERLRVLFEERETECKELAKKFGGEVLPITKRKSREDREKSENIYYVQNMNERIANKLCVQVPFNPELTNDVQVGSAKSEGNEATNIGYVAVRWSYIEEILKEETKDLKSALSKLPGDMENLTDESTGSIQSANGFYTELGLQSMANSTDARWRSGKEKWQPPSGKLHKNTKDLETKRKVEATTAKVLSLSNKILNSVAENCNVPLVKNFIVNQYKYDPRSLSPEAEAITAATNFCYDMCEAGDLAFYVSQLAVRLAGERPEDALAYAADTASNLDVSKCLWGRHSGYADVHQDKLDSNTRMNGMMTIYNALYKWDNEEQMVNDKKMERLIELVFNEKREQYKSPTFSEIRKEVNNLKDMYKEKAAGTYKSSPHPCPGNDLIAHDPDGCGCAKMQTLHEDFLIFATNQTTNLHCNVYPDDDGDGACDTRRGEEDYHNATQNHEGTSPEQTHVFTDRLIVELRNVNEERVEALLQASKVKDVAEKAQPKNKPAATKAKKAAPKKAAGKKAKGRGHEEVDLILDVDEYEVLAPKRSRTNTFPNLPAKKAGGKKGRK</sequence>
<accession>A0A9W7L710</accession>
<feature type="region of interest" description="Disordered" evidence="1">
    <location>
        <begin position="792"/>
        <end position="815"/>
    </location>
</feature>
<dbReference type="OrthoDB" id="10572444at2759"/>
<evidence type="ECO:0000313" key="2">
    <source>
        <dbReference type="EMBL" id="GMI34470.1"/>
    </source>
</evidence>
<feature type="region of interest" description="Disordered" evidence="1">
    <location>
        <begin position="153"/>
        <end position="186"/>
    </location>
</feature>
<feature type="compositionally biased region" description="Basic residues" evidence="1">
    <location>
        <begin position="122"/>
        <end position="137"/>
    </location>
</feature>
<keyword evidence="3" id="KW-1185">Reference proteome</keyword>
<feature type="region of interest" description="Disordered" evidence="1">
    <location>
        <begin position="686"/>
        <end position="708"/>
    </location>
</feature>
<feature type="compositionally biased region" description="Basic residues" evidence="1">
    <location>
        <begin position="756"/>
        <end position="772"/>
    </location>
</feature>
<protein>
    <submittedName>
        <fullName evidence="2">Uncharacterized protein</fullName>
    </submittedName>
</protein>
<organism evidence="2 3">
    <name type="scientific">Triparma columacea</name>
    <dbReference type="NCBI Taxonomy" id="722753"/>
    <lineage>
        <taxon>Eukaryota</taxon>
        <taxon>Sar</taxon>
        <taxon>Stramenopiles</taxon>
        <taxon>Ochrophyta</taxon>
        <taxon>Bolidophyceae</taxon>
        <taxon>Parmales</taxon>
        <taxon>Triparmaceae</taxon>
        <taxon>Triparma</taxon>
    </lineage>
</organism>
<comment type="caution">
    <text evidence="2">The sequence shown here is derived from an EMBL/GenBank/DDBJ whole genome shotgun (WGS) entry which is preliminary data.</text>
</comment>
<feature type="region of interest" description="Disordered" evidence="1">
    <location>
        <begin position="742"/>
        <end position="774"/>
    </location>
</feature>
<feature type="region of interest" description="Disordered" evidence="1">
    <location>
        <begin position="118"/>
        <end position="137"/>
    </location>
</feature>
<name>A0A9W7L710_9STRA</name>
<dbReference type="AlphaFoldDB" id="A0A9W7L710"/>
<dbReference type="EMBL" id="BRYA01000865">
    <property type="protein sequence ID" value="GMI34470.1"/>
    <property type="molecule type" value="Genomic_DNA"/>
</dbReference>
<evidence type="ECO:0000256" key="1">
    <source>
        <dbReference type="SAM" id="MobiDB-lite"/>
    </source>
</evidence>
<evidence type="ECO:0000313" key="3">
    <source>
        <dbReference type="Proteomes" id="UP001165065"/>
    </source>
</evidence>
<feature type="compositionally biased region" description="Basic and acidic residues" evidence="1">
    <location>
        <begin position="687"/>
        <end position="697"/>
    </location>
</feature>